<dbReference type="Proteomes" id="UP001061991">
    <property type="component" value="Plasmid p_unnamed4"/>
</dbReference>
<dbReference type="EMBL" id="CP104969">
    <property type="protein sequence ID" value="UXN57289.1"/>
    <property type="molecule type" value="Genomic_DNA"/>
</dbReference>
<evidence type="ECO:0000313" key="1">
    <source>
        <dbReference type="EMBL" id="UXN57289.1"/>
    </source>
</evidence>
<geneLocation type="plasmid" evidence="1 2">
    <name>p_unnamed4</name>
</geneLocation>
<evidence type="ECO:0000313" key="2">
    <source>
        <dbReference type="Proteomes" id="UP001061991"/>
    </source>
</evidence>
<keyword evidence="1" id="KW-0614">Plasmid</keyword>
<sequence length="408" mass="44006">MATRLFPFFQLLVVTGLISGLAPTSLKIAHAAPAACATMQRQLVAASSGRSVSQKNSPLVQRQALQLQQMRAKASNAGCGGFLFSRGNPALCKRYAQTIDAMSAKLARLQNPGERSGSAQPSRQQILASMAARGCNDRVASTGKNNDSSNVRRKTLLEVLFGTQSDEQKPAPKIIVKRQLDEREAYRKATAAPETLAATYEGTEPSVNGVVKKGFRTICVRTCDGYYFPISFSTKPKYFARDQNACSAMCPVGNAKLYYHAVPEQESDAMISVADNKPYSELPNAFNYRTAGVKAVPGCTCHAQAGMMAAAPGTPVSKSKPTISVVKETGEPDVDNLSEEPAQGDIDEDEPRHQNVRTVGPAFFPDDTNPTDFTAQPPENEIQESRASILTPGNIVKTIASDIMRRIQ</sequence>
<accession>A0ACD4CUN3</accession>
<name>A0ACD4CUN3_9HYPH</name>
<organism evidence="1 2">
    <name type="scientific">Phyllobacterium zundukense</name>
    <dbReference type="NCBI Taxonomy" id="1867719"/>
    <lineage>
        <taxon>Bacteria</taxon>
        <taxon>Pseudomonadati</taxon>
        <taxon>Pseudomonadota</taxon>
        <taxon>Alphaproteobacteria</taxon>
        <taxon>Hyphomicrobiales</taxon>
        <taxon>Phyllobacteriaceae</taxon>
        <taxon>Phyllobacterium</taxon>
    </lineage>
</organism>
<keyword evidence="2" id="KW-1185">Reference proteome</keyword>
<reference evidence="1" key="1">
    <citation type="submission" date="2022-09" db="EMBL/GenBank/DDBJ databases">
        <title>Interaction between co-microsymbionts with complementary sets of symbiotic genes in legume-rhizobium systems.</title>
        <authorList>
            <person name="Safronova V."/>
            <person name="Sazanova A."/>
            <person name="Afonin A."/>
            <person name="Chirak E."/>
        </authorList>
    </citation>
    <scope>NUCLEOTIDE SEQUENCE</scope>
    <source>
        <strain evidence="1">A18/3m</strain>
    </source>
</reference>
<protein>
    <submittedName>
        <fullName evidence="1">DUF2865 domain-containing protein</fullName>
    </submittedName>
</protein>
<gene>
    <name evidence="1" type="ORF">N8E88_00625</name>
</gene>
<proteinExistence type="predicted"/>